<evidence type="ECO:0000313" key="2">
    <source>
        <dbReference type="Proteomes" id="UP000325081"/>
    </source>
</evidence>
<gene>
    <name evidence="1" type="ORF">STAS_05093</name>
</gene>
<name>A0A5A7P9T2_STRAF</name>
<dbReference type="EMBL" id="BKCP01003447">
    <property type="protein sequence ID" value="GER29248.1"/>
    <property type="molecule type" value="Genomic_DNA"/>
</dbReference>
<reference evidence="2" key="1">
    <citation type="journal article" date="2019" name="Curr. Biol.">
        <title>Genome Sequence of Striga asiatica Provides Insight into the Evolution of Plant Parasitism.</title>
        <authorList>
            <person name="Yoshida S."/>
            <person name="Kim S."/>
            <person name="Wafula E.K."/>
            <person name="Tanskanen J."/>
            <person name="Kim Y.M."/>
            <person name="Honaas L."/>
            <person name="Yang Z."/>
            <person name="Spallek T."/>
            <person name="Conn C.E."/>
            <person name="Ichihashi Y."/>
            <person name="Cheong K."/>
            <person name="Cui S."/>
            <person name="Der J.P."/>
            <person name="Gundlach H."/>
            <person name="Jiao Y."/>
            <person name="Hori C."/>
            <person name="Ishida J.K."/>
            <person name="Kasahara H."/>
            <person name="Kiba T."/>
            <person name="Kim M.S."/>
            <person name="Koo N."/>
            <person name="Laohavisit A."/>
            <person name="Lee Y.H."/>
            <person name="Lumba S."/>
            <person name="McCourt P."/>
            <person name="Mortimer J.C."/>
            <person name="Mutuku J.M."/>
            <person name="Nomura T."/>
            <person name="Sasaki-Sekimoto Y."/>
            <person name="Seto Y."/>
            <person name="Wang Y."/>
            <person name="Wakatake T."/>
            <person name="Sakakibara H."/>
            <person name="Demura T."/>
            <person name="Yamaguchi S."/>
            <person name="Yoneyama K."/>
            <person name="Manabe R.I."/>
            <person name="Nelson D.C."/>
            <person name="Schulman A.H."/>
            <person name="Timko M.P."/>
            <person name="dePamphilis C.W."/>
            <person name="Choi D."/>
            <person name="Shirasu K."/>
        </authorList>
    </citation>
    <scope>NUCLEOTIDE SEQUENCE [LARGE SCALE GENOMIC DNA]</scope>
    <source>
        <strain evidence="2">cv. UVA1</strain>
    </source>
</reference>
<dbReference type="AlphaFoldDB" id="A0A5A7P9T2"/>
<organism evidence="1 2">
    <name type="scientific">Striga asiatica</name>
    <name type="common">Asiatic witchweed</name>
    <name type="synonym">Buchnera asiatica</name>
    <dbReference type="NCBI Taxonomy" id="4170"/>
    <lineage>
        <taxon>Eukaryota</taxon>
        <taxon>Viridiplantae</taxon>
        <taxon>Streptophyta</taxon>
        <taxon>Embryophyta</taxon>
        <taxon>Tracheophyta</taxon>
        <taxon>Spermatophyta</taxon>
        <taxon>Magnoliopsida</taxon>
        <taxon>eudicotyledons</taxon>
        <taxon>Gunneridae</taxon>
        <taxon>Pentapetalae</taxon>
        <taxon>asterids</taxon>
        <taxon>lamiids</taxon>
        <taxon>Lamiales</taxon>
        <taxon>Orobanchaceae</taxon>
        <taxon>Buchnereae</taxon>
        <taxon>Striga</taxon>
    </lineage>
</organism>
<accession>A0A5A7P9T2</accession>
<comment type="caution">
    <text evidence="1">The sequence shown here is derived from an EMBL/GenBank/DDBJ whole genome shotgun (WGS) entry which is preliminary data.</text>
</comment>
<dbReference type="Proteomes" id="UP000325081">
    <property type="component" value="Unassembled WGS sequence"/>
</dbReference>
<keyword evidence="2" id="KW-1185">Reference proteome</keyword>
<protein>
    <submittedName>
        <fullName evidence="1">Stearoyl-CoA 9-desaturase</fullName>
    </submittedName>
</protein>
<sequence length="436" mass="48929">MRLAITTPLGREIQNGLLPNPGQNNRDLLGRKIQPLPRLCRLSHERRHHSLEHLHPLRMLVAPPSATWQRRAHVHHPPPPQREVPVRDLEAVARRQHPKGVAAQHSRELKQAAAAFQCGGGAWGPVDPAAGPLGLGVVADEERGAVGCWADVLDVLLHCLLFACLVPEIDGHSHLKGIQEKKLKEVVVKPYLFHEMRNTGLSTQKPLNKSIDGLGLSRSRHPCKEMISQRSPRTALNHEGNLATISHMQSACFVAGISIPIASFRHIFWSVNTVCGDFPFINPKKALAQENDLRFSSPEEAWHPVIVHPDPYPKRHVESRQPVSRVKHHSIPENLVRLYRRSIRPRNILQPPTAINRVIKSKIGISILNIPTHPQQIHTLILRLYLPKRLKQIPHILLSEGQVTGLHTLLKLQKPHHLLHGNPSLGEHENSVLVRL</sequence>
<evidence type="ECO:0000313" key="1">
    <source>
        <dbReference type="EMBL" id="GER29248.1"/>
    </source>
</evidence>
<proteinExistence type="predicted"/>